<keyword evidence="2 8" id="KW-0808">Transferase</keyword>
<dbReference type="GO" id="GO:0005525">
    <property type="term" value="F:GTP binding"/>
    <property type="evidence" value="ECO:0007669"/>
    <property type="project" value="UniProtKB-UniRule"/>
</dbReference>
<dbReference type="Proteomes" id="UP000254519">
    <property type="component" value="Unassembled WGS sequence"/>
</dbReference>
<dbReference type="GO" id="GO:0005737">
    <property type="term" value="C:cytoplasm"/>
    <property type="evidence" value="ECO:0007669"/>
    <property type="project" value="UniProtKB-SubCell"/>
</dbReference>
<dbReference type="OrthoDB" id="9788394at2"/>
<comment type="cofactor">
    <cofactor evidence="8">
        <name>Mg(2+)</name>
        <dbReference type="ChEBI" id="CHEBI:18420"/>
    </cofactor>
</comment>
<comment type="domain">
    <text evidence="8">The N-terminal domain determines nucleotide recognition and specific binding, while the C-terminal domain determines the specific binding to the target protein.</text>
</comment>
<dbReference type="GO" id="GO:0061603">
    <property type="term" value="F:molybdenum cofactor guanylyltransferase activity"/>
    <property type="evidence" value="ECO:0007669"/>
    <property type="project" value="UniProtKB-EC"/>
</dbReference>
<feature type="binding site" evidence="8">
    <location>
        <begin position="8"/>
        <end position="10"/>
    </location>
    <ligand>
        <name>GTP</name>
        <dbReference type="ChEBI" id="CHEBI:37565"/>
    </ligand>
</feature>
<comment type="caution">
    <text evidence="8">Lacks conserved residue(s) required for the propagation of feature annotation.</text>
</comment>
<comment type="similarity">
    <text evidence="8">Belongs to the MobA family.</text>
</comment>
<dbReference type="InterPro" id="IPR029044">
    <property type="entry name" value="Nucleotide-diphossugar_trans"/>
</dbReference>
<dbReference type="InterPro" id="IPR025877">
    <property type="entry name" value="MobA-like_NTP_Trfase"/>
</dbReference>
<comment type="function">
    <text evidence="8">Transfers a GMP moiety from GTP to Mo-molybdopterin (Mo-MPT) cofactor (Moco or molybdenum cofactor) to form Mo-molybdopterin guanine dinucleotide (Mo-MGD) cofactor.</text>
</comment>
<dbReference type="AlphaFoldDB" id="A0A380BBW0"/>
<reference evidence="10 11" key="1">
    <citation type="submission" date="2018-06" db="EMBL/GenBank/DDBJ databases">
        <authorList>
            <consortium name="Pathogen Informatics"/>
            <person name="Doyle S."/>
        </authorList>
    </citation>
    <scope>NUCLEOTIDE SEQUENCE [LARGE SCALE GENOMIC DNA]</scope>
    <source>
        <strain evidence="11">ATCC 11859 / DSM 33 / NCIB 8841 / NCTC 4822</strain>
    </source>
</reference>
<dbReference type="InterPro" id="IPR013482">
    <property type="entry name" value="Molybde_CF_guanTrfase"/>
</dbReference>
<keyword evidence="6 8" id="KW-0342">GTP-binding</keyword>
<feature type="binding site" evidence="8">
    <location>
        <position position="66"/>
    </location>
    <ligand>
        <name>GTP</name>
        <dbReference type="ChEBI" id="CHEBI:37565"/>
    </ligand>
</feature>
<dbReference type="Pfam" id="PF12804">
    <property type="entry name" value="NTP_transf_3"/>
    <property type="match status" value="1"/>
</dbReference>
<feature type="binding site" evidence="8">
    <location>
        <position position="97"/>
    </location>
    <ligand>
        <name>Mg(2+)</name>
        <dbReference type="ChEBI" id="CHEBI:18420"/>
    </ligand>
</feature>
<evidence type="ECO:0000256" key="1">
    <source>
        <dbReference type="ARBA" id="ARBA00022490"/>
    </source>
</evidence>
<evidence type="ECO:0000256" key="4">
    <source>
        <dbReference type="ARBA" id="ARBA00022741"/>
    </source>
</evidence>
<feature type="domain" description="MobA-like NTP transferase" evidence="9">
    <location>
        <begin position="5"/>
        <end position="152"/>
    </location>
</feature>
<keyword evidence="1 8" id="KW-0963">Cytoplasm</keyword>
<keyword evidence="5 8" id="KW-0460">Magnesium</keyword>
<evidence type="ECO:0000256" key="5">
    <source>
        <dbReference type="ARBA" id="ARBA00022842"/>
    </source>
</evidence>
<gene>
    <name evidence="8 10" type="primary">mobA</name>
    <name evidence="10" type="ORF">NCTC4822_00316</name>
</gene>
<evidence type="ECO:0000256" key="8">
    <source>
        <dbReference type="HAMAP-Rule" id="MF_00316"/>
    </source>
</evidence>
<dbReference type="SUPFAM" id="SSF53448">
    <property type="entry name" value="Nucleotide-diphospho-sugar transferases"/>
    <property type="match status" value="1"/>
</dbReference>
<accession>A0A380BBW0</accession>
<evidence type="ECO:0000256" key="6">
    <source>
        <dbReference type="ARBA" id="ARBA00023134"/>
    </source>
</evidence>
<evidence type="ECO:0000313" key="11">
    <source>
        <dbReference type="Proteomes" id="UP000254519"/>
    </source>
</evidence>
<organism evidence="10 11">
    <name type="scientific">Sporosarcina pasteurii</name>
    <name type="common">Bacillus pasteurii</name>
    <dbReference type="NCBI Taxonomy" id="1474"/>
    <lineage>
        <taxon>Bacteria</taxon>
        <taxon>Bacillati</taxon>
        <taxon>Bacillota</taxon>
        <taxon>Bacilli</taxon>
        <taxon>Bacillales</taxon>
        <taxon>Caryophanaceae</taxon>
        <taxon>Sporosarcina</taxon>
    </lineage>
</organism>
<sequence>MKTVGVVLAGGLSRRFGSPKAFARMGNKYFYEYAVAALAPHCDQIVIVTRPELVERFPNELNVITDDESFVGLGPLAGIYSVMSVIEAERYLVLPCDMPYITESVIGGLMLYQKESVIAVKTDDNYHPLVSSWHRRVKEQLRQSLEQRRLRVMQLLNEVETLWIDGDRFTKHANKVFKNINYETELERGEENECNG</sequence>
<keyword evidence="4 8" id="KW-0547">Nucleotide-binding</keyword>
<protein>
    <recommendedName>
        <fullName evidence="8">Probable molybdenum cofactor guanylyltransferase</fullName>
        <shortName evidence="8">MoCo guanylyltransferase</shortName>
        <ecNumber evidence="8">2.7.7.77</ecNumber>
    </recommendedName>
    <alternativeName>
        <fullName evidence="8">GTP:molybdopterin guanylyltransferase</fullName>
    </alternativeName>
    <alternativeName>
        <fullName evidence="8">Mo-MPT guanylyltransferase</fullName>
    </alternativeName>
    <alternativeName>
        <fullName evidence="8">Molybdopterin guanylyltransferase</fullName>
    </alternativeName>
    <alternativeName>
        <fullName evidence="8">Molybdopterin-guanine dinucleotide synthase</fullName>
        <shortName evidence="8">MGD synthase</shortName>
    </alternativeName>
</protein>
<dbReference type="EC" id="2.7.7.77" evidence="8"/>
<feature type="binding site" evidence="8">
    <location>
        <position position="97"/>
    </location>
    <ligand>
        <name>GTP</name>
        <dbReference type="ChEBI" id="CHEBI:37565"/>
    </ligand>
</feature>
<evidence type="ECO:0000256" key="7">
    <source>
        <dbReference type="ARBA" id="ARBA00023150"/>
    </source>
</evidence>
<dbReference type="Gene3D" id="3.90.550.10">
    <property type="entry name" value="Spore Coat Polysaccharide Biosynthesis Protein SpsA, Chain A"/>
    <property type="match status" value="1"/>
</dbReference>
<feature type="binding site" evidence="8">
    <location>
        <position position="20"/>
    </location>
    <ligand>
        <name>GTP</name>
        <dbReference type="ChEBI" id="CHEBI:37565"/>
    </ligand>
</feature>
<dbReference type="EMBL" id="UGYZ01000002">
    <property type="protein sequence ID" value="SUI98883.1"/>
    <property type="molecule type" value="Genomic_DNA"/>
</dbReference>
<proteinExistence type="inferred from homology"/>
<dbReference type="RefSeq" id="WP_115359828.1">
    <property type="nucleotide sequence ID" value="NZ_CP160452.1"/>
</dbReference>
<keyword evidence="11" id="KW-1185">Reference proteome</keyword>
<evidence type="ECO:0000256" key="3">
    <source>
        <dbReference type="ARBA" id="ARBA00022723"/>
    </source>
</evidence>
<dbReference type="PANTHER" id="PTHR19136:SF81">
    <property type="entry name" value="MOLYBDENUM COFACTOR GUANYLYLTRANSFERASE"/>
    <property type="match status" value="1"/>
</dbReference>
<dbReference type="PANTHER" id="PTHR19136">
    <property type="entry name" value="MOLYBDENUM COFACTOR GUANYLYLTRANSFERASE"/>
    <property type="match status" value="1"/>
</dbReference>
<dbReference type="GO" id="GO:0046872">
    <property type="term" value="F:metal ion binding"/>
    <property type="evidence" value="ECO:0007669"/>
    <property type="project" value="UniProtKB-KW"/>
</dbReference>
<evidence type="ECO:0000259" key="9">
    <source>
        <dbReference type="Pfam" id="PF12804"/>
    </source>
</evidence>
<comment type="subcellular location">
    <subcellularLocation>
        <location evidence="8">Cytoplasm</location>
    </subcellularLocation>
</comment>
<comment type="catalytic activity">
    <reaction evidence="8">
        <text>Mo-molybdopterin + GTP + H(+) = Mo-molybdopterin guanine dinucleotide + diphosphate</text>
        <dbReference type="Rhea" id="RHEA:34243"/>
        <dbReference type="ChEBI" id="CHEBI:15378"/>
        <dbReference type="ChEBI" id="CHEBI:33019"/>
        <dbReference type="ChEBI" id="CHEBI:37565"/>
        <dbReference type="ChEBI" id="CHEBI:71302"/>
        <dbReference type="ChEBI" id="CHEBI:71310"/>
        <dbReference type="EC" id="2.7.7.77"/>
    </reaction>
</comment>
<evidence type="ECO:0000313" key="10">
    <source>
        <dbReference type="EMBL" id="SUI98883.1"/>
    </source>
</evidence>
<keyword evidence="3 8" id="KW-0479">Metal-binding</keyword>
<evidence type="ECO:0000256" key="2">
    <source>
        <dbReference type="ARBA" id="ARBA00022679"/>
    </source>
</evidence>
<dbReference type="GO" id="GO:0006777">
    <property type="term" value="P:Mo-molybdopterin cofactor biosynthetic process"/>
    <property type="evidence" value="ECO:0007669"/>
    <property type="project" value="UniProtKB-KW"/>
</dbReference>
<dbReference type="CDD" id="cd02503">
    <property type="entry name" value="MobA"/>
    <property type="match status" value="1"/>
</dbReference>
<dbReference type="HAMAP" id="MF_00316">
    <property type="entry name" value="MobA"/>
    <property type="match status" value="1"/>
</dbReference>
<name>A0A380BBW0_SPOPA</name>
<keyword evidence="7 8" id="KW-0501">Molybdenum cofactor biosynthesis</keyword>